<dbReference type="EMBL" id="WNYA01000003">
    <property type="protein sequence ID" value="KAG8582887.1"/>
    <property type="molecule type" value="Genomic_DNA"/>
</dbReference>
<accession>A0AAV7CFH3</accession>
<reference evidence="1" key="1">
    <citation type="thesis" date="2020" institute="ProQuest LLC" country="789 East Eisenhower Parkway, Ann Arbor, MI, USA">
        <title>Comparative Genomics and Chromosome Evolution.</title>
        <authorList>
            <person name="Mudd A.B."/>
        </authorList>
    </citation>
    <scope>NUCLEOTIDE SEQUENCE</scope>
    <source>
        <strain evidence="1">237g6f4</strain>
        <tissue evidence="1">Blood</tissue>
    </source>
</reference>
<organism evidence="1 2">
    <name type="scientific">Engystomops pustulosus</name>
    <name type="common">Tungara frog</name>
    <name type="synonym">Physalaemus pustulosus</name>
    <dbReference type="NCBI Taxonomy" id="76066"/>
    <lineage>
        <taxon>Eukaryota</taxon>
        <taxon>Metazoa</taxon>
        <taxon>Chordata</taxon>
        <taxon>Craniata</taxon>
        <taxon>Vertebrata</taxon>
        <taxon>Euteleostomi</taxon>
        <taxon>Amphibia</taxon>
        <taxon>Batrachia</taxon>
        <taxon>Anura</taxon>
        <taxon>Neobatrachia</taxon>
        <taxon>Hyloidea</taxon>
        <taxon>Leptodactylidae</taxon>
        <taxon>Leiuperinae</taxon>
        <taxon>Engystomops</taxon>
    </lineage>
</organism>
<evidence type="ECO:0000313" key="2">
    <source>
        <dbReference type="Proteomes" id="UP000824782"/>
    </source>
</evidence>
<sequence>MPATACHINPQKKIPSQQAIPNTESHVVMIHISISLYNDRSILLHWGTCQCQLTAPPPACLHIRPPFPLSQCTSPEYSTQLVISPH</sequence>
<dbReference type="AlphaFoldDB" id="A0AAV7CFH3"/>
<protein>
    <submittedName>
        <fullName evidence="1">Uncharacterized protein</fullName>
    </submittedName>
</protein>
<evidence type="ECO:0000313" key="1">
    <source>
        <dbReference type="EMBL" id="KAG8582887.1"/>
    </source>
</evidence>
<comment type="caution">
    <text evidence="1">The sequence shown here is derived from an EMBL/GenBank/DDBJ whole genome shotgun (WGS) entry which is preliminary data.</text>
</comment>
<name>A0AAV7CFH3_ENGPU</name>
<gene>
    <name evidence="1" type="ORF">GDO81_008213</name>
</gene>
<proteinExistence type="predicted"/>
<dbReference type="Proteomes" id="UP000824782">
    <property type="component" value="Unassembled WGS sequence"/>
</dbReference>
<keyword evidence="2" id="KW-1185">Reference proteome</keyword>